<dbReference type="AlphaFoldDB" id="B9TJ08"/>
<accession>B9TJ08</accession>
<sequence length="218" mass="24014">MRGSAAYVASSGGGDGYMISHVSGERLSGSAASRLWKNVVPARGRPITKIGWRIISVAMAGWRLRSSTTCRRVQRLSNRRRYARCSPSAFNFAVVFRSRIRTSNGSRNSSLPQSDRSVACSAARYMADACRELFIEYDLCPLIIIGRPIYADFHAVPYARNQPQRPDDLDFIGNQHARKIEPHEKLGSDRGDGREKARGATDGGNGLARGPARTITGW</sequence>
<name>B9TJ08_RICCO</name>
<protein>
    <submittedName>
        <fullName evidence="2">Uncharacterized protein</fullName>
    </submittedName>
</protein>
<feature type="region of interest" description="Disordered" evidence="1">
    <location>
        <begin position="180"/>
        <end position="218"/>
    </location>
</feature>
<organism evidence="2 3">
    <name type="scientific">Ricinus communis</name>
    <name type="common">Castor bean</name>
    <dbReference type="NCBI Taxonomy" id="3988"/>
    <lineage>
        <taxon>Eukaryota</taxon>
        <taxon>Viridiplantae</taxon>
        <taxon>Streptophyta</taxon>
        <taxon>Embryophyta</taxon>
        <taxon>Tracheophyta</taxon>
        <taxon>Spermatophyta</taxon>
        <taxon>Magnoliopsida</taxon>
        <taxon>eudicotyledons</taxon>
        <taxon>Gunneridae</taxon>
        <taxon>Pentapetalae</taxon>
        <taxon>rosids</taxon>
        <taxon>fabids</taxon>
        <taxon>Malpighiales</taxon>
        <taxon>Euphorbiaceae</taxon>
        <taxon>Acalyphoideae</taxon>
        <taxon>Acalypheae</taxon>
        <taxon>Ricinus</taxon>
    </lineage>
</organism>
<dbReference type="InParanoid" id="B9TJ08"/>
<evidence type="ECO:0000313" key="2">
    <source>
        <dbReference type="EMBL" id="EEF24155.1"/>
    </source>
</evidence>
<keyword evidence="3" id="KW-1185">Reference proteome</keyword>
<gene>
    <name evidence="2" type="ORF">RCOM_1914490</name>
</gene>
<reference evidence="3" key="1">
    <citation type="journal article" date="2010" name="Nat. Biotechnol.">
        <title>Draft genome sequence of the oilseed species Ricinus communis.</title>
        <authorList>
            <person name="Chan A.P."/>
            <person name="Crabtree J."/>
            <person name="Zhao Q."/>
            <person name="Lorenzi H."/>
            <person name="Orvis J."/>
            <person name="Puiu D."/>
            <person name="Melake-Berhan A."/>
            <person name="Jones K.M."/>
            <person name="Redman J."/>
            <person name="Chen G."/>
            <person name="Cahoon E.B."/>
            <person name="Gedil M."/>
            <person name="Stanke M."/>
            <person name="Haas B.J."/>
            <person name="Wortman J.R."/>
            <person name="Fraser-Liggett C.M."/>
            <person name="Ravel J."/>
            <person name="Rabinowicz P.D."/>
        </authorList>
    </citation>
    <scope>NUCLEOTIDE SEQUENCE [LARGE SCALE GENOMIC DNA]</scope>
    <source>
        <strain evidence="3">cv. Hale</strain>
    </source>
</reference>
<feature type="compositionally biased region" description="Basic and acidic residues" evidence="1">
    <location>
        <begin position="180"/>
        <end position="199"/>
    </location>
</feature>
<dbReference type="Proteomes" id="UP000008311">
    <property type="component" value="Unassembled WGS sequence"/>
</dbReference>
<evidence type="ECO:0000256" key="1">
    <source>
        <dbReference type="SAM" id="MobiDB-lite"/>
    </source>
</evidence>
<proteinExistence type="predicted"/>
<evidence type="ECO:0000313" key="3">
    <source>
        <dbReference type="Proteomes" id="UP000008311"/>
    </source>
</evidence>
<dbReference type="EMBL" id="EQ983237">
    <property type="protein sequence ID" value="EEF24155.1"/>
    <property type="molecule type" value="Genomic_DNA"/>
</dbReference>